<proteinExistence type="predicted"/>
<feature type="chain" id="PRO_5012461082" description="Apple domain-containing protein" evidence="2">
    <location>
        <begin position="21"/>
        <end position="480"/>
    </location>
</feature>
<organism evidence="3 4">
    <name type="scientific">Penicillium antarcticum</name>
    <dbReference type="NCBI Taxonomy" id="416450"/>
    <lineage>
        <taxon>Eukaryota</taxon>
        <taxon>Fungi</taxon>
        <taxon>Dikarya</taxon>
        <taxon>Ascomycota</taxon>
        <taxon>Pezizomycotina</taxon>
        <taxon>Eurotiomycetes</taxon>
        <taxon>Eurotiomycetidae</taxon>
        <taxon>Eurotiales</taxon>
        <taxon>Aspergillaceae</taxon>
        <taxon>Penicillium</taxon>
    </lineage>
</organism>
<dbReference type="EMBL" id="MDYN01000001">
    <property type="protein sequence ID" value="OQD90717.1"/>
    <property type="molecule type" value="Genomic_DNA"/>
</dbReference>
<keyword evidence="2" id="KW-0732">Signal</keyword>
<evidence type="ECO:0000256" key="1">
    <source>
        <dbReference type="SAM" id="MobiDB-lite"/>
    </source>
</evidence>
<keyword evidence="4" id="KW-1185">Reference proteome</keyword>
<comment type="caution">
    <text evidence="3">The sequence shown here is derived from an EMBL/GenBank/DDBJ whole genome shotgun (WGS) entry which is preliminary data.</text>
</comment>
<protein>
    <recommendedName>
        <fullName evidence="5">Apple domain-containing protein</fullName>
    </recommendedName>
</protein>
<evidence type="ECO:0000313" key="4">
    <source>
        <dbReference type="Proteomes" id="UP000191672"/>
    </source>
</evidence>
<dbReference type="STRING" id="416450.A0A1V6QP09"/>
<name>A0A1V6QP09_9EURO</name>
<gene>
    <name evidence="3" type="ORF">PENANT_c001G07217</name>
</gene>
<reference evidence="4" key="1">
    <citation type="journal article" date="2017" name="Nat. Microbiol.">
        <title>Global analysis of biosynthetic gene clusters reveals vast potential of secondary metabolite production in Penicillium species.</title>
        <authorList>
            <person name="Nielsen J.C."/>
            <person name="Grijseels S."/>
            <person name="Prigent S."/>
            <person name="Ji B."/>
            <person name="Dainat J."/>
            <person name="Nielsen K.F."/>
            <person name="Frisvad J.C."/>
            <person name="Workman M."/>
            <person name="Nielsen J."/>
        </authorList>
    </citation>
    <scope>NUCLEOTIDE SEQUENCE [LARGE SCALE GENOMIC DNA]</scope>
    <source>
        <strain evidence="4">IBT 31811</strain>
    </source>
</reference>
<accession>A0A1V6QP09</accession>
<feature type="signal peptide" evidence="2">
    <location>
        <begin position="1"/>
        <end position="20"/>
    </location>
</feature>
<feature type="compositionally biased region" description="Low complexity" evidence="1">
    <location>
        <begin position="245"/>
        <end position="256"/>
    </location>
</feature>
<dbReference type="AlphaFoldDB" id="A0A1V6QP09"/>
<sequence length="480" mass="53476">MRLMICLSLLLAFLGNRAVGQYAASSPSQCLTSHISKDQSWKACCDGSRTGTIDLGDTTFDFTCNSFLSPQEEFAGLGFYNAYECANACAETEKCEAAFWDSKNNKCFYAPLHSQKITMDKYFTLQNKRPRANRPPNAATDCQSQVKQATADCQATEREQCDKRIADQEQLLRGELDHKSTEMCNKEKERLRKQFKEDQASQEERNRRAIQQLEDQISQLKNQNKDQEPGKKPGPGGTPGDDVEPTPTGSSGSQGSRVPLEKQWKCPEQDGKEYTVLGVTYRVFCDSQPSGQAMAGGRFNTKHPEFLMAMCSVDSNCQGIRAKSSTAELVRDYEYPPKQKSKYTGWWSIVPVTQKSEKSAIVPDIFSQSTATARASNDASCPSIDGKGLVVGENEFHINCRGTYWSRGAYPAPIAASFRQCLVMCTILEWCQGVRYVNSCLLISQHDTLEGSTPKNQLSPWYLAMLTVPRISNDQKSTVL</sequence>
<evidence type="ECO:0000256" key="2">
    <source>
        <dbReference type="SAM" id="SignalP"/>
    </source>
</evidence>
<feature type="region of interest" description="Disordered" evidence="1">
    <location>
        <begin position="221"/>
        <end position="265"/>
    </location>
</feature>
<dbReference type="Proteomes" id="UP000191672">
    <property type="component" value="Unassembled WGS sequence"/>
</dbReference>
<feature type="region of interest" description="Disordered" evidence="1">
    <location>
        <begin position="183"/>
        <end position="207"/>
    </location>
</feature>
<evidence type="ECO:0000313" key="3">
    <source>
        <dbReference type="EMBL" id="OQD90717.1"/>
    </source>
</evidence>
<evidence type="ECO:0008006" key="5">
    <source>
        <dbReference type="Google" id="ProtNLM"/>
    </source>
</evidence>